<gene>
    <name evidence="1" type="ORF">DSM02_35</name>
</gene>
<keyword evidence="2" id="KW-1185">Reference proteome</keyword>
<evidence type="ECO:0008006" key="3">
    <source>
        <dbReference type="Google" id="ProtNLM"/>
    </source>
</evidence>
<name>A0A4V1KRT6_9FLAO</name>
<evidence type="ECO:0000313" key="1">
    <source>
        <dbReference type="EMBL" id="RXG26044.1"/>
    </source>
</evidence>
<evidence type="ECO:0000313" key="2">
    <source>
        <dbReference type="Proteomes" id="UP000289859"/>
    </source>
</evidence>
<dbReference type="OrthoDB" id="1246703at2"/>
<dbReference type="Proteomes" id="UP000289859">
    <property type="component" value="Unassembled WGS sequence"/>
</dbReference>
<accession>A0A4V1KRT6</accession>
<reference evidence="1 2" key="1">
    <citation type="submission" date="2018-07" db="EMBL/GenBank/DDBJ databases">
        <title>Leeuwenhoekiella genomics.</title>
        <authorList>
            <person name="Tahon G."/>
            <person name="Willems A."/>
        </authorList>
    </citation>
    <scope>NUCLEOTIDE SEQUENCE [LARGE SCALE GENOMIC DNA]</scope>
    <source>
        <strain evidence="1 2">LMG 29608</strain>
    </source>
</reference>
<organism evidence="1 2">
    <name type="scientific">Leeuwenhoekiella polynyae</name>
    <dbReference type="NCBI Taxonomy" id="1550906"/>
    <lineage>
        <taxon>Bacteria</taxon>
        <taxon>Pseudomonadati</taxon>
        <taxon>Bacteroidota</taxon>
        <taxon>Flavobacteriia</taxon>
        <taxon>Flavobacteriales</taxon>
        <taxon>Flavobacteriaceae</taxon>
        <taxon>Leeuwenhoekiella</taxon>
    </lineage>
</organism>
<proteinExistence type="predicted"/>
<comment type="caution">
    <text evidence="1">The sequence shown here is derived from an EMBL/GenBank/DDBJ whole genome shotgun (WGS) entry which is preliminary data.</text>
</comment>
<dbReference type="AlphaFoldDB" id="A0A4V1KRT6"/>
<sequence>MKTKTWDPWIGSNYKNGGIFNKRILILGESHYGNSNIFNRRDYTQQVVKEKIGEGTDDGEVFSSSFFTKLFYTLHSRDNKLENLKELWHSVAFYNYIQEPLIASRRKPEKWMWQNSKESFKNVVLELRPDYIIVLGYRMWNEIWDKFEHNVLKLTKENNWRNIHQLTFFDNRPIMFCIKHPSSGYSSDKFGMFIRNTLREF</sequence>
<protein>
    <recommendedName>
        <fullName evidence="3">Uracil DNA glycosylase superfamily protein</fullName>
    </recommendedName>
</protein>
<dbReference type="RefSeq" id="WP_128763756.1">
    <property type="nucleotide sequence ID" value="NZ_JBHUOO010000018.1"/>
</dbReference>
<dbReference type="EMBL" id="QOVK01000001">
    <property type="protein sequence ID" value="RXG26044.1"/>
    <property type="molecule type" value="Genomic_DNA"/>
</dbReference>